<dbReference type="OrthoDB" id="5171248at2"/>
<feature type="active site" description="Proton donor" evidence="4">
    <location>
        <position position="304"/>
    </location>
</feature>
<protein>
    <submittedName>
        <fullName evidence="6">Epoxide hydrolase</fullName>
    </submittedName>
</protein>
<dbReference type="EMBL" id="MWIH01000005">
    <property type="protein sequence ID" value="OQO93188.1"/>
    <property type="molecule type" value="Genomic_DNA"/>
</dbReference>
<evidence type="ECO:0000313" key="6">
    <source>
        <dbReference type="EMBL" id="OQO93188.1"/>
    </source>
</evidence>
<dbReference type="InterPro" id="IPR016292">
    <property type="entry name" value="Epoxide_hydrolase"/>
</dbReference>
<name>A0A1V9A813_SACPI</name>
<feature type="active site" description="Nucleophile" evidence="4">
    <location>
        <position position="175"/>
    </location>
</feature>
<dbReference type="PANTHER" id="PTHR21661">
    <property type="entry name" value="EPOXIDE HYDROLASE 1-RELATED"/>
    <property type="match status" value="1"/>
</dbReference>
<evidence type="ECO:0000313" key="7">
    <source>
        <dbReference type="Proteomes" id="UP000192591"/>
    </source>
</evidence>
<dbReference type="SUPFAM" id="SSF53474">
    <property type="entry name" value="alpha/beta-Hydrolases"/>
    <property type="match status" value="1"/>
</dbReference>
<evidence type="ECO:0000256" key="1">
    <source>
        <dbReference type="ARBA" id="ARBA00010088"/>
    </source>
</evidence>
<dbReference type="AlphaFoldDB" id="A0A1V9A813"/>
<sequence>MSPFRVDIPQSDIDELNRRLDATRWADEIPGTGWERGVPLGYLKELAQYWRNEFDWRAAEQWLNQYPQFTTEIDGANVHFLHVRSAEPDATPLILTHGWPSSSAQYIDMIGPLTDPAAHGGDPADAFHVVVPTIPGYGFSGPTGQRGWSMSRVARAWAELMSRLGYDRYVTQGGDWGKVISLELGRIDAEHIDAVHINMLVTMFEDDPEVLAGLSDEDMVKVEHTRWFADVCTAWSRQQATRPQTLAYALTDSPIGQLAWMTEKYKEWADTVDRVEDAIDRDTLLTMVSTYWFTATAGSSAHMYFETMHTMADHIRTWGGPWPLSVPVGVAVFPADATRPIRRFAEQVLPSMTRWTEFDRGGHFAPLEQPESLVGDIREFVRSVREQR</sequence>
<feature type="active site" description="Proton acceptor" evidence="4">
    <location>
        <position position="363"/>
    </location>
</feature>
<evidence type="ECO:0000256" key="3">
    <source>
        <dbReference type="ARBA" id="ARBA00022801"/>
    </source>
</evidence>
<dbReference type="Pfam" id="PF06441">
    <property type="entry name" value="EHN"/>
    <property type="match status" value="1"/>
</dbReference>
<dbReference type="InterPro" id="IPR010497">
    <property type="entry name" value="Epoxide_hydro_N"/>
</dbReference>
<evidence type="ECO:0000256" key="4">
    <source>
        <dbReference type="PIRSR" id="PIRSR001112-1"/>
    </source>
</evidence>
<dbReference type="Proteomes" id="UP000192591">
    <property type="component" value="Unassembled WGS sequence"/>
</dbReference>
<keyword evidence="7" id="KW-1185">Reference proteome</keyword>
<dbReference type="PANTHER" id="PTHR21661:SF35">
    <property type="entry name" value="EPOXIDE HYDROLASE"/>
    <property type="match status" value="1"/>
</dbReference>
<dbReference type="PIRSF" id="PIRSF001112">
    <property type="entry name" value="Epoxide_hydrolase"/>
    <property type="match status" value="1"/>
</dbReference>
<comment type="caution">
    <text evidence="6">The sequence shown here is derived from an EMBL/GenBank/DDBJ whole genome shotgun (WGS) entry which is preliminary data.</text>
</comment>
<keyword evidence="2" id="KW-0058">Aromatic hydrocarbons catabolism</keyword>
<gene>
    <name evidence="6" type="ORF">B1813_10380</name>
</gene>
<reference evidence="6 7" key="1">
    <citation type="submission" date="2017-02" db="EMBL/GenBank/DDBJ databases">
        <title>Draft genome of Saccharomonospora sp. 154.</title>
        <authorList>
            <person name="Alonso-Carmona G.S."/>
            <person name="De La Haba R."/>
            <person name="Vera-Gargallo B."/>
            <person name="Sandoval-Trujillo A.H."/>
            <person name="Ramirez-Duran N."/>
            <person name="Ventosa A."/>
        </authorList>
    </citation>
    <scope>NUCLEOTIDE SEQUENCE [LARGE SCALE GENOMIC DNA]</scope>
    <source>
        <strain evidence="6 7">LRS4.154</strain>
    </source>
</reference>
<dbReference type="InterPro" id="IPR000639">
    <property type="entry name" value="Epox_hydrolase-like"/>
</dbReference>
<feature type="domain" description="Epoxide hydrolase N-terminal" evidence="5">
    <location>
        <begin position="2"/>
        <end position="104"/>
    </location>
</feature>
<comment type="similarity">
    <text evidence="1">Belongs to the peptidase S33 family.</text>
</comment>
<evidence type="ECO:0000256" key="2">
    <source>
        <dbReference type="ARBA" id="ARBA00022797"/>
    </source>
</evidence>
<proteinExistence type="inferred from homology"/>
<organism evidence="6 7">
    <name type="scientific">Saccharomonospora piscinae</name>
    <dbReference type="NCBI Taxonomy" id="687388"/>
    <lineage>
        <taxon>Bacteria</taxon>
        <taxon>Bacillati</taxon>
        <taxon>Actinomycetota</taxon>
        <taxon>Actinomycetes</taxon>
        <taxon>Pseudonocardiales</taxon>
        <taxon>Pseudonocardiaceae</taxon>
        <taxon>Saccharomonospora</taxon>
    </lineage>
</organism>
<dbReference type="InterPro" id="IPR029058">
    <property type="entry name" value="AB_hydrolase_fold"/>
</dbReference>
<dbReference type="PRINTS" id="PR00412">
    <property type="entry name" value="EPOXHYDRLASE"/>
</dbReference>
<keyword evidence="3 6" id="KW-0378">Hydrolase</keyword>
<accession>A0A1V9A813</accession>
<dbReference type="STRING" id="1962155.B1813_10380"/>
<dbReference type="GO" id="GO:0004301">
    <property type="term" value="F:epoxide hydrolase activity"/>
    <property type="evidence" value="ECO:0007669"/>
    <property type="project" value="TreeGrafter"/>
</dbReference>
<dbReference type="GO" id="GO:0097176">
    <property type="term" value="P:epoxide metabolic process"/>
    <property type="evidence" value="ECO:0007669"/>
    <property type="project" value="TreeGrafter"/>
</dbReference>
<evidence type="ECO:0000259" key="5">
    <source>
        <dbReference type="Pfam" id="PF06441"/>
    </source>
</evidence>
<dbReference type="Gene3D" id="3.40.50.1820">
    <property type="entry name" value="alpha/beta hydrolase"/>
    <property type="match status" value="1"/>
</dbReference>